<gene>
    <name evidence="6" type="ORF">J2S69_005131</name>
    <name evidence="5" type="ORF">O2L01_01280</name>
</gene>
<evidence type="ECO:0000313" key="7">
    <source>
        <dbReference type="Proteomes" id="UP001145799"/>
    </source>
</evidence>
<evidence type="ECO:0000313" key="5">
    <source>
        <dbReference type="EMBL" id="MDA1383598.1"/>
    </source>
</evidence>
<accession>A0A9X3PH50</accession>
<reference evidence="5" key="1">
    <citation type="submission" date="2022-12" db="EMBL/GenBank/DDBJ databases">
        <title>Gycomyces niveus sp.nov., a novel actinomycete isolated from soil in Shouguang.</title>
        <authorList>
            <person name="Yang X."/>
        </authorList>
    </citation>
    <scope>NUCLEOTIDE SEQUENCE</scope>
    <source>
        <strain evidence="5">DSM 44724</strain>
    </source>
</reference>
<comment type="catalytic activity">
    <reaction evidence="4">
        <text>The enzyme specifically hydrolyzes (1-&gt;4)-beta-D-galactosidic linkages in type I arabinogalactans.</text>
        <dbReference type="EC" id="3.2.1.89"/>
    </reaction>
</comment>
<protein>
    <recommendedName>
        <fullName evidence="4">Arabinogalactan endo-beta-1,4-galactanase</fullName>
        <ecNumber evidence="4">3.2.1.89</ecNumber>
    </recommendedName>
</protein>
<dbReference type="EMBL" id="JAPZVQ010000001">
    <property type="protein sequence ID" value="MDA1383598.1"/>
    <property type="molecule type" value="Genomic_DNA"/>
</dbReference>
<evidence type="ECO:0000256" key="1">
    <source>
        <dbReference type="ARBA" id="ARBA00010687"/>
    </source>
</evidence>
<dbReference type="SUPFAM" id="SSF51445">
    <property type="entry name" value="(Trans)glycosidases"/>
    <property type="match status" value="1"/>
</dbReference>
<keyword evidence="2 4" id="KW-0378">Hydrolase</keyword>
<evidence type="ECO:0000256" key="4">
    <source>
        <dbReference type="RuleBase" id="RU361192"/>
    </source>
</evidence>
<dbReference type="GO" id="GO:0045490">
    <property type="term" value="P:pectin catabolic process"/>
    <property type="evidence" value="ECO:0007669"/>
    <property type="project" value="TreeGrafter"/>
</dbReference>
<evidence type="ECO:0000256" key="3">
    <source>
        <dbReference type="ARBA" id="ARBA00023295"/>
    </source>
</evidence>
<sequence length="384" mass="41449">MHIDGSQASPKSPLPIRGADVSMTAEIEQRGAVFRAAGTAHDLFELLASQGVNWIRLRLWVDPRDDRGEPYMGGTNDLATTIALARRAKAAGHAVLLDLHYSDFWTDPKKQSTPKAWRGLAGAALEARVHDWTSDVLAALAAAGASPDMVQVGNEITNGMLWPEGKTPKFIDAERRFEREDPEAFDRLAGLLEAGIAAVREAGGARVMIHLDFGGANELYRGWFDQATARGLDFDVIGLSYYPYWHGTLKDLGANLNDLADRYGSDLVVVETAYAWTGASPAGHHQVFRPELAETGGYPASPEGQTAFLRDLYTTVDAAPGGHGLGVVYWEPAWLPVDGTTWASRAGMEYGDDVVDEHGSSWANQALFDFDGNALPSLRALGGG</sequence>
<dbReference type="GO" id="GO:0015926">
    <property type="term" value="F:glucosidase activity"/>
    <property type="evidence" value="ECO:0007669"/>
    <property type="project" value="InterPro"/>
</dbReference>
<evidence type="ECO:0000313" key="6">
    <source>
        <dbReference type="EMBL" id="MDR7341412.1"/>
    </source>
</evidence>
<dbReference type="GO" id="GO:0031218">
    <property type="term" value="F:arabinogalactan endo-1,4-beta-galactosidase activity"/>
    <property type="evidence" value="ECO:0007669"/>
    <property type="project" value="UniProtKB-EC"/>
</dbReference>
<dbReference type="EC" id="3.2.1.89" evidence="4"/>
<dbReference type="Gene3D" id="3.20.20.80">
    <property type="entry name" value="Glycosidases"/>
    <property type="match status" value="1"/>
</dbReference>
<comment type="caution">
    <text evidence="5">The sequence shown here is derived from an EMBL/GenBank/DDBJ whole genome shotgun (WGS) entry which is preliminary data.</text>
</comment>
<dbReference type="Pfam" id="PF07745">
    <property type="entry name" value="Glyco_hydro_53"/>
    <property type="match status" value="1"/>
</dbReference>
<dbReference type="Proteomes" id="UP001145799">
    <property type="component" value="Unassembled WGS sequence"/>
</dbReference>
<dbReference type="RefSeq" id="WP_270119697.1">
    <property type="nucleotide sequence ID" value="NZ_BAAAOM010000001.1"/>
</dbReference>
<dbReference type="EMBL" id="JAVDYD010000001">
    <property type="protein sequence ID" value="MDR7341412.1"/>
    <property type="molecule type" value="Genomic_DNA"/>
</dbReference>
<evidence type="ECO:0000313" key="8">
    <source>
        <dbReference type="Proteomes" id="UP001183604"/>
    </source>
</evidence>
<name>A0A9X3PH50_9ACTN</name>
<keyword evidence="8" id="KW-1185">Reference proteome</keyword>
<dbReference type="Proteomes" id="UP001183604">
    <property type="component" value="Unassembled WGS sequence"/>
</dbReference>
<dbReference type="AlphaFoldDB" id="A0A9X3PH50"/>
<proteinExistence type="inferred from homology"/>
<dbReference type="InterPro" id="IPR011683">
    <property type="entry name" value="Glyco_hydro_53"/>
</dbReference>
<dbReference type="PANTHER" id="PTHR34983">
    <property type="entry name" value="ARABINOGALACTAN ENDO-BETA-1,4-GALACTANASE A"/>
    <property type="match status" value="1"/>
</dbReference>
<keyword evidence="3 4" id="KW-0326">Glycosidase</keyword>
<reference evidence="6 8" key="2">
    <citation type="submission" date="2023-07" db="EMBL/GenBank/DDBJ databases">
        <title>Sequencing the genomes of 1000 actinobacteria strains.</title>
        <authorList>
            <person name="Klenk H.-P."/>
        </authorList>
    </citation>
    <scope>NUCLEOTIDE SEQUENCE [LARGE SCALE GENOMIC DNA]</scope>
    <source>
        <strain evidence="6 8">DSM 44724</strain>
    </source>
</reference>
<organism evidence="5 7">
    <name type="scientific">Glycomyces lechevalierae</name>
    <dbReference type="NCBI Taxonomy" id="256034"/>
    <lineage>
        <taxon>Bacteria</taxon>
        <taxon>Bacillati</taxon>
        <taxon>Actinomycetota</taxon>
        <taxon>Actinomycetes</taxon>
        <taxon>Glycomycetales</taxon>
        <taxon>Glycomycetaceae</taxon>
        <taxon>Glycomyces</taxon>
    </lineage>
</organism>
<evidence type="ECO:0000256" key="2">
    <source>
        <dbReference type="ARBA" id="ARBA00022801"/>
    </source>
</evidence>
<dbReference type="PANTHER" id="PTHR34983:SF2">
    <property type="entry name" value="ENDO-BETA-1,4-GALACTANASE"/>
    <property type="match status" value="1"/>
</dbReference>
<comment type="similarity">
    <text evidence="1 4">Belongs to the glycosyl hydrolase 53 family.</text>
</comment>
<dbReference type="InterPro" id="IPR017853">
    <property type="entry name" value="GH"/>
</dbReference>